<reference evidence="5 6" key="1">
    <citation type="submission" date="2023-04" db="EMBL/GenBank/DDBJ databases">
        <title>Genome Sequence of Selenomonas sputigena ATCC 33150.</title>
        <authorList>
            <person name="Miller D.P."/>
            <person name="Anvari S."/>
            <person name="Polson S.W."/>
            <person name="Macdonald M."/>
            <person name="Mcdowell J.V."/>
        </authorList>
    </citation>
    <scope>NUCLEOTIDE SEQUENCE [LARGE SCALE GENOMIC DNA]</scope>
    <source>
        <strain evidence="5 6">ATCC 33150</strain>
    </source>
</reference>
<evidence type="ECO:0000256" key="2">
    <source>
        <dbReference type="SAM" id="Phobius"/>
    </source>
</evidence>
<feature type="region of interest" description="Disordered" evidence="1">
    <location>
        <begin position="405"/>
        <end position="441"/>
    </location>
</feature>
<dbReference type="Gene3D" id="3.10.310.50">
    <property type="match status" value="2"/>
</dbReference>
<keyword evidence="2" id="KW-0812">Transmembrane</keyword>
<keyword evidence="2" id="KW-1133">Transmembrane helix</keyword>
<feature type="compositionally biased region" description="Gly residues" evidence="1">
    <location>
        <begin position="413"/>
        <end position="441"/>
    </location>
</feature>
<protein>
    <submittedName>
        <fullName evidence="5">TPM domain-containing protein</fullName>
    </submittedName>
</protein>
<dbReference type="Proteomes" id="UP001559623">
    <property type="component" value="Unassembled WGS sequence"/>
</dbReference>
<feature type="transmembrane region" description="Helical" evidence="2">
    <location>
        <begin position="364"/>
        <end position="384"/>
    </location>
</feature>
<evidence type="ECO:0000256" key="3">
    <source>
        <dbReference type="SAM" id="SignalP"/>
    </source>
</evidence>
<sequence>MNTPRARQQLCALLFIIVSLLALIGPSADAAVPPRPAQREYVVDAAGMVRPGDAERIRQIGTELREKTKAELVVVTVDTLDGTDIESYANELFRSWGIGDAKQNNGVLLLIAKEDRQFRIEVGYGLEGKITDGYAGSVLDAMKDEFRKENYSPAILGAYINLAQRACEEYGVGLQSLGAALGIPARPANLGYVVDLAELLTSEDTAQIERMGGDLSDVTGVQAIIVTVPTLKKVQAKQYAEQLFADWQLKDAAGGKSILLFIAKEERDVLFVFGPAVSDAEKGDGGQYVINRITSSFPYGKEDLSEAIVKGYALLGEDLCKANGATVPKSIEEGGSEPFYVYILGGLVAILLIGLLIRVFYCGLGIVLLPWYAFAALVSLLTLGKINLPGHDYLKNIAPAGGRYDDDDDDRYGGGPGGASGSGGGGYGGGSSGGGGASGGW</sequence>
<dbReference type="RefSeq" id="WP_368847146.1">
    <property type="nucleotide sequence ID" value="NZ_CP194411.1"/>
</dbReference>
<keyword evidence="6" id="KW-1185">Reference proteome</keyword>
<evidence type="ECO:0000256" key="1">
    <source>
        <dbReference type="SAM" id="MobiDB-lite"/>
    </source>
</evidence>
<feature type="domain" description="TPM" evidence="4">
    <location>
        <begin position="193"/>
        <end position="315"/>
    </location>
</feature>
<dbReference type="EMBL" id="JARVLH010000004">
    <property type="protein sequence ID" value="MEX5285410.1"/>
    <property type="molecule type" value="Genomic_DNA"/>
</dbReference>
<feature type="transmembrane region" description="Helical" evidence="2">
    <location>
        <begin position="339"/>
        <end position="357"/>
    </location>
</feature>
<gene>
    <name evidence="5" type="ORF">QCO44_07140</name>
</gene>
<feature type="domain" description="TPM" evidence="4">
    <location>
        <begin position="42"/>
        <end position="161"/>
    </location>
</feature>
<dbReference type="PANTHER" id="PTHR30373">
    <property type="entry name" value="UPF0603 PROTEIN YGCG"/>
    <property type="match status" value="1"/>
</dbReference>
<organism evidence="5 6">
    <name type="scientific">Selenomonas sputigena</name>
    <dbReference type="NCBI Taxonomy" id="69823"/>
    <lineage>
        <taxon>Bacteria</taxon>
        <taxon>Bacillati</taxon>
        <taxon>Bacillota</taxon>
        <taxon>Negativicutes</taxon>
        <taxon>Selenomonadales</taxon>
        <taxon>Selenomonadaceae</taxon>
        <taxon>Selenomonas</taxon>
    </lineage>
</organism>
<keyword evidence="3" id="KW-0732">Signal</keyword>
<name>A0ABV3X5D0_9FIRM</name>
<evidence type="ECO:0000259" key="4">
    <source>
        <dbReference type="Pfam" id="PF04536"/>
    </source>
</evidence>
<feature type="signal peptide" evidence="3">
    <location>
        <begin position="1"/>
        <end position="30"/>
    </location>
</feature>
<dbReference type="InterPro" id="IPR007621">
    <property type="entry name" value="TPM_dom"/>
</dbReference>
<comment type="caution">
    <text evidence="5">The sequence shown here is derived from an EMBL/GenBank/DDBJ whole genome shotgun (WGS) entry which is preliminary data.</text>
</comment>
<dbReference type="Pfam" id="PF04536">
    <property type="entry name" value="TPM_phosphatase"/>
    <property type="match status" value="2"/>
</dbReference>
<dbReference type="PANTHER" id="PTHR30373:SF2">
    <property type="entry name" value="UPF0603 PROTEIN YGCG"/>
    <property type="match status" value="1"/>
</dbReference>
<proteinExistence type="predicted"/>
<feature type="chain" id="PRO_5047419203" evidence="3">
    <location>
        <begin position="31"/>
        <end position="441"/>
    </location>
</feature>
<evidence type="ECO:0000313" key="6">
    <source>
        <dbReference type="Proteomes" id="UP001559623"/>
    </source>
</evidence>
<evidence type="ECO:0000313" key="5">
    <source>
        <dbReference type="EMBL" id="MEX5285410.1"/>
    </source>
</evidence>
<accession>A0ABV3X5D0</accession>
<keyword evidence="2" id="KW-0472">Membrane</keyword>